<evidence type="ECO:0000313" key="10">
    <source>
        <dbReference type="Proteomes" id="UP000261284"/>
    </source>
</evidence>
<feature type="domain" description="Glycosyl-hydrolase 97 catalytic" evidence="6">
    <location>
        <begin position="312"/>
        <end position="467"/>
    </location>
</feature>
<dbReference type="Gene3D" id="2.70.98.10">
    <property type="match status" value="1"/>
</dbReference>
<evidence type="ECO:0000256" key="5">
    <source>
        <dbReference type="ARBA" id="ARBA00023295"/>
    </source>
</evidence>
<protein>
    <recommendedName>
        <fullName evidence="11">Glycoside hydrolase family 97 protein</fullName>
    </recommendedName>
</protein>
<name>A0A3E1NEK5_9BACT</name>
<dbReference type="GO" id="GO:0030246">
    <property type="term" value="F:carbohydrate binding"/>
    <property type="evidence" value="ECO:0007669"/>
    <property type="project" value="InterPro"/>
</dbReference>
<dbReference type="InterPro" id="IPR029483">
    <property type="entry name" value="GH97_C"/>
</dbReference>
<dbReference type="RefSeq" id="WP_116848963.1">
    <property type="nucleotide sequence ID" value="NZ_QTJU01000009.1"/>
</dbReference>
<dbReference type="InterPro" id="IPR052720">
    <property type="entry name" value="Glycosyl_hydrolase_97"/>
</dbReference>
<evidence type="ECO:0000256" key="1">
    <source>
        <dbReference type="ARBA" id="ARBA00001913"/>
    </source>
</evidence>
<dbReference type="Gene3D" id="2.60.40.1180">
    <property type="entry name" value="Golgi alpha-mannosidase II"/>
    <property type="match status" value="1"/>
</dbReference>
<dbReference type="GO" id="GO:0016798">
    <property type="term" value="F:hydrolase activity, acting on glycosyl bonds"/>
    <property type="evidence" value="ECO:0007669"/>
    <property type="project" value="UniProtKB-KW"/>
</dbReference>
<dbReference type="Proteomes" id="UP000261284">
    <property type="component" value="Unassembled WGS sequence"/>
</dbReference>
<dbReference type="InterPro" id="IPR014718">
    <property type="entry name" value="GH-type_carb-bd"/>
</dbReference>
<feature type="domain" description="Glycosyl-hydrolase 97 C-terminal oligomerisation" evidence="8">
    <location>
        <begin position="559"/>
        <end position="628"/>
    </location>
</feature>
<dbReference type="AlphaFoldDB" id="A0A3E1NEK5"/>
<evidence type="ECO:0000256" key="4">
    <source>
        <dbReference type="ARBA" id="ARBA00022837"/>
    </source>
</evidence>
<dbReference type="InterPro" id="IPR019563">
    <property type="entry name" value="GH97_catalytic"/>
</dbReference>
<dbReference type="PANTHER" id="PTHR35803:SF2">
    <property type="entry name" value="RETAINING ALPHA-GALACTOSIDASE"/>
    <property type="match status" value="1"/>
</dbReference>
<keyword evidence="10" id="KW-1185">Reference proteome</keyword>
<gene>
    <name evidence="9" type="ORF">DXN05_19465</name>
</gene>
<dbReference type="Pfam" id="PF10566">
    <property type="entry name" value="Glyco_hydro_97"/>
    <property type="match status" value="1"/>
</dbReference>
<sequence length="654" mass="72892">MNRFKKAFATVSLFLFFSVKLLAGGTGNYIIYSPDKKLAVHVFNVLQPGGKSVSAYTFYRQTANGSVLLLDTAALGVEVNGDTRLTGIPLKLDVQPVQLVTGKYTLLSGKKVQQSYTCNERVISLQYPEHTLDIVFRVFNEGMAFCYRVHAKGAATVSGELSAFKLPHSSRIFAQPYDKPTKWTPSHENYYTNGVASDTLPQTTEGYCFPVLAQTGDQWLLLTEAGLHGGYVASHLYYAQKQQQYTVRFPEATDGNNYGDNTAHFNKLVVTPWRCITAGTGLQDIVAADMVTHLSAPAAVKKTSWIKPGAASWSWWSDNDSPQDYKRILPYIDLAARMHWPYSLIDANWNRMRNGSLEDVVKYASTKNVGIWVWYNSGGPNNTVSEEPRDKLFDTAIRRQTMAWLHSIGVKGIKVDFFQSDKQMMMQQYTGILKDAADNELLVNFHGCTLPNGWNRTWPNLLSMEAVSGLECYMFKDGYDTVAPVQNTILPFTRNAVGSMDYTVTGFTNRKIVHKTTYMHEIALSILFESGIVHYADTPAAYDTLPGALHRLLMNVPAAWDEVKYLAGEPGKELVLARRKGNTWYVAAVNAGAAEKELTINWQLLAPGKPLTLQYMEDGDTPGSFRVTDVQQWPPTIRLHAYGGCVMVATVAHL</sequence>
<dbReference type="Pfam" id="PF14508">
    <property type="entry name" value="GH97_N"/>
    <property type="match status" value="1"/>
</dbReference>
<feature type="domain" description="Glycosyl-hydrolase 97 N-terminal" evidence="7">
    <location>
        <begin position="32"/>
        <end position="297"/>
    </location>
</feature>
<dbReference type="Pfam" id="PF14509">
    <property type="entry name" value="GH97_C"/>
    <property type="match status" value="1"/>
</dbReference>
<keyword evidence="5" id="KW-0326">Glycosidase</keyword>
<evidence type="ECO:0000313" key="9">
    <source>
        <dbReference type="EMBL" id="RFM26410.1"/>
    </source>
</evidence>
<dbReference type="InterPro" id="IPR013780">
    <property type="entry name" value="Glyco_hydro_b"/>
</dbReference>
<dbReference type="InterPro" id="IPR029486">
    <property type="entry name" value="GH97_N"/>
</dbReference>
<keyword evidence="4" id="KW-0106">Calcium</keyword>
<evidence type="ECO:0000256" key="3">
    <source>
        <dbReference type="ARBA" id="ARBA00022801"/>
    </source>
</evidence>
<dbReference type="PANTHER" id="PTHR35803">
    <property type="entry name" value="GLUCAN 1,4-ALPHA-GLUCOSIDASE SUSB-RELATED"/>
    <property type="match status" value="1"/>
</dbReference>
<reference evidence="9 10" key="1">
    <citation type="submission" date="2018-08" db="EMBL/GenBank/DDBJ databases">
        <title>Chitinophagaceae sp. K23C18032701, a novel bacterium isolated from forest soil.</title>
        <authorList>
            <person name="Wang C."/>
        </authorList>
    </citation>
    <scope>NUCLEOTIDE SEQUENCE [LARGE SCALE GENOMIC DNA]</scope>
    <source>
        <strain evidence="9 10">K23C18032701</strain>
    </source>
</reference>
<keyword evidence="3" id="KW-0378">Hydrolase</keyword>
<evidence type="ECO:0000259" key="6">
    <source>
        <dbReference type="Pfam" id="PF10566"/>
    </source>
</evidence>
<organism evidence="9 10">
    <name type="scientific">Deminuibacter soli</name>
    <dbReference type="NCBI Taxonomy" id="2291815"/>
    <lineage>
        <taxon>Bacteria</taxon>
        <taxon>Pseudomonadati</taxon>
        <taxon>Bacteroidota</taxon>
        <taxon>Chitinophagia</taxon>
        <taxon>Chitinophagales</taxon>
        <taxon>Chitinophagaceae</taxon>
        <taxon>Deminuibacter</taxon>
    </lineage>
</organism>
<evidence type="ECO:0000256" key="2">
    <source>
        <dbReference type="ARBA" id="ARBA00011245"/>
    </source>
</evidence>
<evidence type="ECO:0008006" key="11">
    <source>
        <dbReference type="Google" id="ProtNLM"/>
    </source>
</evidence>
<dbReference type="OrthoDB" id="57532at2"/>
<comment type="cofactor">
    <cofactor evidence="1">
        <name>Ca(2+)</name>
        <dbReference type="ChEBI" id="CHEBI:29108"/>
    </cofactor>
</comment>
<accession>A0A3E1NEK5</accession>
<comment type="caution">
    <text evidence="9">The sequence shown here is derived from an EMBL/GenBank/DDBJ whole genome shotgun (WGS) entry which is preliminary data.</text>
</comment>
<dbReference type="SUPFAM" id="SSF51445">
    <property type="entry name" value="(Trans)glycosidases"/>
    <property type="match status" value="1"/>
</dbReference>
<evidence type="ECO:0000259" key="7">
    <source>
        <dbReference type="Pfam" id="PF14508"/>
    </source>
</evidence>
<dbReference type="Gene3D" id="3.20.20.70">
    <property type="entry name" value="Aldolase class I"/>
    <property type="match status" value="1"/>
</dbReference>
<comment type="subunit">
    <text evidence="2">Monomer.</text>
</comment>
<evidence type="ECO:0000259" key="8">
    <source>
        <dbReference type="Pfam" id="PF14509"/>
    </source>
</evidence>
<proteinExistence type="predicted"/>
<dbReference type="EMBL" id="QTJU01000009">
    <property type="protein sequence ID" value="RFM26410.1"/>
    <property type="molecule type" value="Genomic_DNA"/>
</dbReference>
<dbReference type="InterPro" id="IPR013785">
    <property type="entry name" value="Aldolase_TIM"/>
</dbReference>
<dbReference type="InterPro" id="IPR017853">
    <property type="entry name" value="GH"/>
</dbReference>